<dbReference type="Proteomes" id="UP000815677">
    <property type="component" value="Unassembled WGS sequence"/>
</dbReference>
<gene>
    <name evidence="2" type="ORF">MCHLO_13745</name>
</gene>
<proteinExistence type="predicted"/>
<sequence length="566" mass="62941">MHPVFALADVFNLVLEQLFVLDGKAHETASGWTPPMYLGSIAAVAQSCKTLKEPALDCLWRTQETFENLLRLLPADACEWSAHLHTSPLQFDPIRRAPRCGELYPHRIVREVSVDEWTKVKEYSRRIRHMNLFSDSALPHRSILEAVWRLISVTGEPLFPRLLNLNYRSAYGAVQPYEEVLFVPTLHTLSVDLGTSTPPSALLASAINFASLESLELCSPAPSLRADAFVRWTTSSTPELSSIIKHLSRIQHLSIPTLDTDALLHLSCLRNLRSLTLETHAPIEIPEQLPFPALEQLLFYSTVIEFAARFAKMLEPGRKIDEFGVYTDVAAQNTVVADLYASVGRNFSPRTLEKLRIGSPPWDYVDPPPSPAAPASDLYQYIVDGTALVPLLVLTNLAELVLEPAAGFDLDDAMANAIATALPNLTKLRLSSAVPLLRLHFQSPRLTLASLPVLVKGCPKLMSLSLELDATTTPSVPESTTPHPLAVSLDVGYSPIRQLEDVAGFLFAVFLRIDKFSATGQWEGDDTARRYFKRWNKAVEIFHDMAREAERPRYMSVGLSDTDEEV</sequence>
<feature type="signal peptide" evidence="1">
    <location>
        <begin position="1"/>
        <end position="16"/>
    </location>
</feature>
<name>A0ABQ0M1Q6_MYCCL</name>
<evidence type="ECO:0000313" key="2">
    <source>
        <dbReference type="EMBL" id="GAT57177.1"/>
    </source>
</evidence>
<evidence type="ECO:0000313" key="3">
    <source>
        <dbReference type="Proteomes" id="UP000815677"/>
    </source>
</evidence>
<dbReference type="EMBL" id="DF849406">
    <property type="protein sequence ID" value="GAT57177.1"/>
    <property type="molecule type" value="Genomic_DNA"/>
</dbReference>
<accession>A0ABQ0M1Q6</accession>
<dbReference type="SUPFAM" id="SSF52047">
    <property type="entry name" value="RNI-like"/>
    <property type="match status" value="1"/>
</dbReference>
<protein>
    <recommendedName>
        <fullName evidence="4">F-box domain-containing protein</fullName>
    </recommendedName>
</protein>
<organism evidence="2 3">
    <name type="scientific">Mycena chlorophos</name>
    <name type="common">Agaric fungus</name>
    <name type="synonym">Agaricus chlorophos</name>
    <dbReference type="NCBI Taxonomy" id="658473"/>
    <lineage>
        <taxon>Eukaryota</taxon>
        <taxon>Fungi</taxon>
        <taxon>Dikarya</taxon>
        <taxon>Basidiomycota</taxon>
        <taxon>Agaricomycotina</taxon>
        <taxon>Agaricomycetes</taxon>
        <taxon>Agaricomycetidae</taxon>
        <taxon>Agaricales</taxon>
        <taxon>Marasmiineae</taxon>
        <taxon>Mycenaceae</taxon>
        <taxon>Mycena</taxon>
    </lineage>
</organism>
<keyword evidence="1" id="KW-0732">Signal</keyword>
<feature type="chain" id="PRO_5045393628" description="F-box domain-containing protein" evidence="1">
    <location>
        <begin position="17"/>
        <end position="566"/>
    </location>
</feature>
<evidence type="ECO:0000256" key="1">
    <source>
        <dbReference type="SAM" id="SignalP"/>
    </source>
</evidence>
<keyword evidence="3" id="KW-1185">Reference proteome</keyword>
<dbReference type="Gene3D" id="3.80.10.10">
    <property type="entry name" value="Ribonuclease Inhibitor"/>
    <property type="match status" value="1"/>
</dbReference>
<evidence type="ECO:0008006" key="4">
    <source>
        <dbReference type="Google" id="ProtNLM"/>
    </source>
</evidence>
<reference evidence="2" key="1">
    <citation type="submission" date="2014-09" db="EMBL/GenBank/DDBJ databases">
        <title>Genome sequence of the luminous mushroom Mycena chlorophos for searching fungal bioluminescence genes.</title>
        <authorList>
            <person name="Tanaka Y."/>
            <person name="Kasuga D."/>
            <person name="Oba Y."/>
            <person name="Hase S."/>
            <person name="Sato K."/>
            <person name="Oba Y."/>
            <person name="Sakakibara Y."/>
        </authorList>
    </citation>
    <scope>NUCLEOTIDE SEQUENCE</scope>
</reference>
<dbReference type="InterPro" id="IPR032675">
    <property type="entry name" value="LRR_dom_sf"/>
</dbReference>